<dbReference type="CDD" id="cd00063">
    <property type="entry name" value="FN3"/>
    <property type="match status" value="1"/>
</dbReference>
<dbReference type="GO" id="GO:0046872">
    <property type="term" value="F:metal ion binding"/>
    <property type="evidence" value="ECO:0007669"/>
    <property type="project" value="InterPro"/>
</dbReference>
<evidence type="ECO:0000313" key="4">
    <source>
        <dbReference type="EMBL" id="OGZ93947.1"/>
    </source>
</evidence>
<keyword evidence="2" id="KW-0732">Signal</keyword>
<dbReference type="SUPFAM" id="SSF49363">
    <property type="entry name" value="Purple acid phosphatase, N-terminal domain"/>
    <property type="match status" value="2"/>
</dbReference>
<dbReference type="EMBL" id="MHQC01000046">
    <property type="protein sequence ID" value="OGZ93947.1"/>
    <property type="molecule type" value="Genomic_DNA"/>
</dbReference>
<feature type="signal peptide" evidence="2">
    <location>
        <begin position="1"/>
        <end position="29"/>
    </location>
</feature>
<dbReference type="Proteomes" id="UP000177152">
    <property type="component" value="Unassembled WGS sequence"/>
</dbReference>
<dbReference type="SUPFAM" id="SSF49265">
    <property type="entry name" value="Fibronectin type III"/>
    <property type="match status" value="1"/>
</dbReference>
<sequence>MVIKTSFYKRAAVFSMLGAVLATSTPAFALTTQERLVLIASLTQQLAALQAQLQALQQQRTTAEVSLLRMLKPGERGEDVKVLQALLAADSSIYPEGIINGSYGPATTRAVKRFQARKGLAQPGVVGPATLKKLNEELKDKPIAIETDGSGKPALCAKVPPGHLIAPGWLRKNDGVRPIVPECQTLPPGIASTLSTSTTPIPPLSVNDVMPPTISSTAISGITGNSVIVTWTTNEQTKSRVYYSTSTMNFSSTAPAYASDDSFVVIHSTQLSGLLANAVYYYLIIATDQSGNTASSSQGMFTTINSSGDITPPNISSVSSSNVGATMATITWSTDESANSKVYYGTTNSISTNLSAAQAYFDSSFATSHSASLSGFTQNTIYYYMVVSADASGNAASSSQQSFATLQPDTASPVVSSISISGVTAGAASLSWTTNENATSKVYYGTNFPLNLASATFIANTALGTSHAIVLSNLSTSTTYYYVISSSDSSGNTTNATESSFTTTAGTDTTPPVISSVVAGTFTPTGATITWTTNENATSKVYYSDSTPVNTSTAQAVSDSTLVTSHSLAITGLSGNTPYYYSVQSADSVGNQVVSTESSFTTAP</sequence>
<organism evidence="4 5">
    <name type="scientific">Candidatus Sungbacteria bacterium RIFCSPHIGHO2_01_FULL_47_32</name>
    <dbReference type="NCBI Taxonomy" id="1802264"/>
    <lineage>
        <taxon>Bacteria</taxon>
        <taxon>Candidatus Sungiibacteriota</taxon>
    </lineage>
</organism>
<name>A0A1G2K3F2_9BACT</name>
<dbReference type="InterPro" id="IPR036116">
    <property type="entry name" value="FN3_sf"/>
</dbReference>
<dbReference type="InterPro" id="IPR036366">
    <property type="entry name" value="PGBDSf"/>
</dbReference>
<dbReference type="Pfam" id="PF01471">
    <property type="entry name" value="PG_binding_1"/>
    <property type="match status" value="1"/>
</dbReference>
<gene>
    <name evidence="4" type="ORF">A2633_00700</name>
</gene>
<evidence type="ECO:0000256" key="1">
    <source>
        <dbReference type="SAM" id="Coils"/>
    </source>
</evidence>
<evidence type="ECO:0000259" key="3">
    <source>
        <dbReference type="PROSITE" id="PS50853"/>
    </source>
</evidence>
<dbReference type="AlphaFoldDB" id="A0A1G2K3F2"/>
<feature type="chain" id="PRO_5009583345" description="Fibronectin type-III domain-containing protein" evidence="2">
    <location>
        <begin position="30"/>
        <end position="604"/>
    </location>
</feature>
<keyword evidence="1" id="KW-0175">Coiled coil</keyword>
<dbReference type="SMART" id="SM00060">
    <property type="entry name" value="FN3"/>
    <property type="match status" value="4"/>
</dbReference>
<dbReference type="Gene3D" id="1.10.101.10">
    <property type="entry name" value="PGBD-like superfamily/PGBD"/>
    <property type="match status" value="1"/>
</dbReference>
<feature type="domain" description="Fibronectin type-III" evidence="3">
    <location>
        <begin position="311"/>
        <end position="409"/>
    </location>
</feature>
<feature type="domain" description="Fibronectin type-III" evidence="3">
    <location>
        <begin position="414"/>
        <end position="507"/>
    </location>
</feature>
<dbReference type="InterPro" id="IPR003961">
    <property type="entry name" value="FN3_dom"/>
</dbReference>
<evidence type="ECO:0000256" key="2">
    <source>
        <dbReference type="SAM" id="SignalP"/>
    </source>
</evidence>
<dbReference type="InterPro" id="IPR002477">
    <property type="entry name" value="Peptidoglycan-bd-like"/>
</dbReference>
<protein>
    <recommendedName>
        <fullName evidence="3">Fibronectin type-III domain-containing protein</fullName>
    </recommendedName>
</protein>
<proteinExistence type="predicted"/>
<feature type="domain" description="Fibronectin type-III" evidence="3">
    <location>
        <begin position="511"/>
        <end position="604"/>
    </location>
</feature>
<dbReference type="InterPro" id="IPR008963">
    <property type="entry name" value="Purple_acid_Pase-like_N"/>
</dbReference>
<reference evidence="4 5" key="1">
    <citation type="journal article" date="2016" name="Nat. Commun.">
        <title>Thousands of microbial genomes shed light on interconnected biogeochemical processes in an aquifer system.</title>
        <authorList>
            <person name="Anantharaman K."/>
            <person name="Brown C.T."/>
            <person name="Hug L.A."/>
            <person name="Sharon I."/>
            <person name="Castelle C.J."/>
            <person name="Probst A.J."/>
            <person name="Thomas B.C."/>
            <person name="Singh A."/>
            <person name="Wilkins M.J."/>
            <person name="Karaoz U."/>
            <person name="Brodie E.L."/>
            <person name="Williams K.H."/>
            <person name="Hubbard S.S."/>
            <person name="Banfield J.F."/>
        </authorList>
    </citation>
    <scope>NUCLEOTIDE SEQUENCE [LARGE SCALE GENOMIC DNA]</scope>
</reference>
<dbReference type="Gene3D" id="2.60.40.380">
    <property type="entry name" value="Purple acid phosphatase-like, N-terminal"/>
    <property type="match status" value="4"/>
</dbReference>
<dbReference type="GO" id="GO:0003993">
    <property type="term" value="F:acid phosphatase activity"/>
    <property type="evidence" value="ECO:0007669"/>
    <property type="project" value="InterPro"/>
</dbReference>
<evidence type="ECO:0000313" key="5">
    <source>
        <dbReference type="Proteomes" id="UP000177152"/>
    </source>
</evidence>
<dbReference type="PROSITE" id="PS50853">
    <property type="entry name" value="FN3"/>
    <property type="match status" value="4"/>
</dbReference>
<accession>A0A1G2K3F2</accession>
<dbReference type="InterPro" id="IPR036365">
    <property type="entry name" value="PGBD-like_sf"/>
</dbReference>
<dbReference type="InterPro" id="IPR015914">
    <property type="entry name" value="PAPs_N"/>
</dbReference>
<dbReference type="Pfam" id="PF16656">
    <property type="entry name" value="Pur_ac_phosph_N"/>
    <property type="match status" value="3"/>
</dbReference>
<feature type="coiled-coil region" evidence="1">
    <location>
        <begin position="39"/>
        <end position="66"/>
    </location>
</feature>
<feature type="domain" description="Fibronectin type-III" evidence="3">
    <location>
        <begin position="211"/>
        <end position="306"/>
    </location>
</feature>
<comment type="caution">
    <text evidence="4">The sequence shown here is derived from an EMBL/GenBank/DDBJ whole genome shotgun (WGS) entry which is preliminary data.</text>
</comment>
<dbReference type="SUPFAM" id="SSF47090">
    <property type="entry name" value="PGBD-like"/>
    <property type="match status" value="1"/>
</dbReference>